<organism evidence="6 7">
    <name type="scientific">Conexibacter arvalis</name>
    <dbReference type="NCBI Taxonomy" id="912552"/>
    <lineage>
        <taxon>Bacteria</taxon>
        <taxon>Bacillati</taxon>
        <taxon>Actinomycetota</taxon>
        <taxon>Thermoleophilia</taxon>
        <taxon>Solirubrobacterales</taxon>
        <taxon>Conexibacteraceae</taxon>
        <taxon>Conexibacter</taxon>
    </lineage>
</organism>
<sequence>MTAKTAGGQAAAATPPDRDAQLEMLRAMHEIRFFEDACHRLFATGAVRGTTHLCQGQEAVAVGACHALRREDQMTCTYRGHGAVLAKGAPLDRSFGEILGKAPGLCGGKGGSMHLTDVEAGALGSFAIVGGHLPVSVGVGFAARYRGTDEVSICFFGDGSTNIGAFHESLNLAAVWRLPVLFVIENNLYGEYSPLSSTTPIEVLADRAASYGMPGIRIDGNDVLEVHATISEAAARARAGEGPTLIEAMTYRQKGHSRADPAKYRPEGELEAWLKRDPIVLHERALAEAGVPQERLDEIRAAAEQAVEEALERAQSWPDPDPETRLEHVYA</sequence>
<name>A0A840IG91_9ACTN</name>
<dbReference type="AlphaFoldDB" id="A0A840IG91"/>
<gene>
    <name evidence="6" type="ORF">BDZ31_002850</name>
</gene>
<evidence type="ECO:0000256" key="1">
    <source>
        <dbReference type="ARBA" id="ARBA00001964"/>
    </source>
</evidence>
<dbReference type="InterPro" id="IPR050642">
    <property type="entry name" value="PDH_E1_Alpha_Subunit"/>
</dbReference>
<protein>
    <submittedName>
        <fullName evidence="6">Pyruvate dehydrogenase E1 component alpha subunit</fullName>
        <ecNumber evidence="6">1.2.4.1</ecNumber>
    </submittedName>
</protein>
<dbReference type="Pfam" id="PF00676">
    <property type="entry name" value="E1_dh"/>
    <property type="match status" value="1"/>
</dbReference>
<dbReference type="EMBL" id="JACHNU010000003">
    <property type="protein sequence ID" value="MBB4663261.1"/>
    <property type="molecule type" value="Genomic_DNA"/>
</dbReference>
<keyword evidence="3" id="KW-0786">Thiamine pyrophosphate</keyword>
<proteinExistence type="predicted"/>
<reference evidence="6 7" key="1">
    <citation type="submission" date="2020-08" db="EMBL/GenBank/DDBJ databases">
        <title>Genomic Encyclopedia of Archaeal and Bacterial Type Strains, Phase II (KMG-II): from individual species to whole genera.</title>
        <authorList>
            <person name="Goeker M."/>
        </authorList>
    </citation>
    <scope>NUCLEOTIDE SEQUENCE [LARGE SCALE GENOMIC DNA]</scope>
    <source>
        <strain evidence="6 7">DSM 23288</strain>
    </source>
</reference>
<feature type="region of interest" description="Disordered" evidence="4">
    <location>
        <begin position="310"/>
        <end position="331"/>
    </location>
</feature>
<dbReference type="CDD" id="cd02000">
    <property type="entry name" value="TPP_E1_PDC_ADC_BCADC"/>
    <property type="match status" value="1"/>
</dbReference>
<dbReference type="PANTHER" id="PTHR11516:SF60">
    <property type="entry name" value="PYRUVATE DEHYDROGENASE E1 COMPONENT SUBUNIT ALPHA"/>
    <property type="match status" value="1"/>
</dbReference>
<evidence type="ECO:0000313" key="6">
    <source>
        <dbReference type="EMBL" id="MBB4663261.1"/>
    </source>
</evidence>
<evidence type="ECO:0000256" key="2">
    <source>
        <dbReference type="ARBA" id="ARBA00023002"/>
    </source>
</evidence>
<dbReference type="RefSeq" id="WP_183342984.1">
    <property type="nucleotide sequence ID" value="NZ_JACHNU010000003.1"/>
</dbReference>
<dbReference type="GO" id="GO:0006086">
    <property type="term" value="P:pyruvate decarboxylation to acetyl-CoA"/>
    <property type="evidence" value="ECO:0007669"/>
    <property type="project" value="TreeGrafter"/>
</dbReference>
<comment type="caution">
    <text evidence="6">The sequence shown here is derived from an EMBL/GenBank/DDBJ whole genome shotgun (WGS) entry which is preliminary data.</text>
</comment>
<keyword evidence="6" id="KW-0670">Pyruvate</keyword>
<dbReference type="SUPFAM" id="SSF52518">
    <property type="entry name" value="Thiamin diphosphate-binding fold (THDP-binding)"/>
    <property type="match status" value="1"/>
</dbReference>
<comment type="cofactor">
    <cofactor evidence="1">
        <name>thiamine diphosphate</name>
        <dbReference type="ChEBI" id="CHEBI:58937"/>
    </cofactor>
</comment>
<feature type="domain" description="Dehydrogenase E1 component" evidence="5">
    <location>
        <begin position="28"/>
        <end position="322"/>
    </location>
</feature>
<evidence type="ECO:0000256" key="4">
    <source>
        <dbReference type="SAM" id="MobiDB-lite"/>
    </source>
</evidence>
<keyword evidence="7" id="KW-1185">Reference proteome</keyword>
<evidence type="ECO:0000313" key="7">
    <source>
        <dbReference type="Proteomes" id="UP000585272"/>
    </source>
</evidence>
<dbReference type="PANTHER" id="PTHR11516">
    <property type="entry name" value="PYRUVATE DEHYDROGENASE E1 COMPONENT, ALPHA SUBUNIT BACTERIAL AND ORGANELLAR"/>
    <property type="match status" value="1"/>
</dbReference>
<dbReference type="InterPro" id="IPR029061">
    <property type="entry name" value="THDP-binding"/>
</dbReference>
<dbReference type="InterPro" id="IPR001017">
    <property type="entry name" value="DH_E1"/>
</dbReference>
<dbReference type="EC" id="1.2.4.1" evidence="6"/>
<evidence type="ECO:0000256" key="3">
    <source>
        <dbReference type="ARBA" id="ARBA00023052"/>
    </source>
</evidence>
<dbReference type="GO" id="GO:0004739">
    <property type="term" value="F:pyruvate dehydrogenase (acetyl-transferring) activity"/>
    <property type="evidence" value="ECO:0007669"/>
    <property type="project" value="UniProtKB-EC"/>
</dbReference>
<feature type="compositionally biased region" description="Basic and acidic residues" evidence="4">
    <location>
        <begin position="322"/>
        <end position="331"/>
    </location>
</feature>
<keyword evidence="2 6" id="KW-0560">Oxidoreductase</keyword>
<evidence type="ECO:0000259" key="5">
    <source>
        <dbReference type="Pfam" id="PF00676"/>
    </source>
</evidence>
<accession>A0A840IG91</accession>
<dbReference type="GO" id="GO:0000287">
    <property type="term" value="F:magnesium ion binding"/>
    <property type="evidence" value="ECO:0007669"/>
    <property type="project" value="UniProtKB-ARBA"/>
</dbReference>
<dbReference type="Proteomes" id="UP000585272">
    <property type="component" value="Unassembled WGS sequence"/>
</dbReference>
<dbReference type="Gene3D" id="3.40.50.970">
    <property type="match status" value="1"/>
</dbReference>